<organism evidence="3 4">
    <name type="scientific">Defluviitalea raffinosedens</name>
    <dbReference type="NCBI Taxonomy" id="1450156"/>
    <lineage>
        <taxon>Bacteria</taxon>
        <taxon>Bacillati</taxon>
        <taxon>Bacillota</taxon>
        <taxon>Clostridia</taxon>
        <taxon>Lachnospirales</taxon>
        <taxon>Defluviitaleaceae</taxon>
        <taxon>Defluviitalea</taxon>
    </lineage>
</organism>
<evidence type="ECO:0000259" key="1">
    <source>
        <dbReference type="Pfam" id="PF04293"/>
    </source>
</evidence>
<reference evidence="3 4" key="1">
    <citation type="submission" date="2019-12" db="EMBL/GenBank/DDBJ databases">
        <title>Defluviitalea raffinosedens, isolated from a biogas fermenter, genome sequencing and characterization.</title>
        <authorList>
            <person name="Rettenmaier R."/>
            <person name="Schneider M."/>
            <person name="Neuhaus K."/>
            <person name="Liebl W."/>
            <person name="Zverlov V."/>
        </authorList>
    </citation>
    <scope>NUCLEOTIDE SEQUENCE [LARGE SCALE GENOMIC DNA]</scope>
    <source>
        <strain evidence="3 4">249c-K6</strain>
    </source>
</reference>
<dbReference type="AlphaFoldDB" id="A0A7C8LJT9"/>
<name>A0A7C8LJT9_9FIRM</name>
<evidence type="ECO:0000259" key="2">
    <source>
        <dbReference type="Pfam" id="PF24755"/>
    </source>
</evidence>
<dbReference type="InterPro" id="IPR056174">
    <property type="entry name" value="SpoVR_N"/>
</dbReference>
<comment type="caution">
    <text evidence="3">The sequence shown here is derived from an EMBL/GenBank/DDBJ whole genome shotgun (WGS) entry which is preliminary data.</text>
</comment>
<dbReference type="EMBL" id="WSLF01000004">
    <property type="protein sequence ID" value="KAE9635000.1"/>
    <property type="molecule type" value="Genomic_DNA"/>
</dbReference>
<evidence type="ECO:0000313" key="3">
    <source>
        <dbReference type="EMBL" id="KAE9635000.1"/>
    </source>
</evidence>
<accession>A0A7C8LJT9</accession>
<dbReference type="OrthoDB" id="9784270at2"/>
<dbReference type="Pfam" id="PF04293">
    <property type="entry name" value="SpoVR"/>
    <property type="match status" value="1"/>
</dbReference>
<dbReference type="Pfam" id="PF24755">
    <property type="entry name" value="SpoVR_C"/>
    <property type="match status" value="1"/>
</dbReference>
<dbReference type="InterPro" id="IPR007390">
    <property type="entry name" value="Spore_V_R"/>
</dbReference>
<dbReference type="Proteomes" id="UP000483018">
    <property type="component" value="Unassembled WGS sequence"/>
</dbReference>
<protein>
    <submittedName>
        <fullName evidence="3">Stage V sporulation protein R</fullName>
    </submittedName>
</protein>
<dbReference type="PANTHER" id="PTHR30029:SF2">
    <property type="entry name" value="STAGE V SPORULATION PROTEIN R"/>
    <property type="match status" value="1"/>
</dbReference>
<proteinExistence type="predicted"/>
<dbReference type="InterPro" id="IPR057008">
    <property type="entry name" value="SpoVR-like_C"/>
</dbReference>
<gene>
    <name evidence="3" type="ORF">GND95_06720</name>
</gene>
<feature type="domain" description="SpoVR-like C-terminal" evidence="2">
    <location>
        <begin position="353"/>
        <end position="404"/>
    </location>
</feature>
<evidence type="ECO:0000313" key="4">
    <source>
        <dbReference type="Proteomes" id="UP000483018"/>
    </source>
</evidence>
<dbReference type="RefSeq" id="WP_158740086.1">
    <property type="nucleotide sequence ID" value="NZ_JAFBEP010000024.1"/>
</dbReference>
<sequence>MNYSLEELQYWNEKIEKMAEEKGLDFYPQEFEIISFEDMLCYESYVGMPSHYPHWSFGKAYEKLKTLYQYNLTGLPYEMVINSNPCIAYLMKDNTLILQILTMAHVYGHNDFFKNNRLFKENTNAKLAVEMFKNHANRIRSYIQDPSIGYEKVERVLDAAHSIRYQCGLSEKKTEEEKEKKKEYENLLEFLIEHGDGEDWEKDILNIVMEETRYFIPQMETKIMNEGWASWWHYNILKELDLDHGNHIEFLKIHNSVIRPLPGRINPYYMGFKIWENIVNRYEDPQKIFEVRTLERDSSFIRRYLNFDLCREMNLLEFEEQDRYYVVTEVADEEGWRNIRNRFADTVGMGSIPKIIVKDTKKRDNTLLLKHVFDGRELDATNTFETLKYVSRLWGGKVVLETVMNKSEKKIICSSDGKISLE</sequence>
<keyword evidence="4" id="KW-1185">Reference proteome</keyword>
<feature type="domain" description="SpoVR protein-like N-terminal" evidence="1">
    <location>
        <begin position="3"/>
        <end position="182"/>
    </location>
</feature>
<dbReference type="PANTHER" id="PTHR30029">
    <property type="entry name" value="STAGE V SPORULATION PROTEIN R"/>
    <property type="match status" value="1"/>
</dbReference>